<gene>
    <name evidence="1" type="ORF">PECUL_23A056976</name>
</gene>
<evidence type="ECO:0000313" key="2">
    <source>
        <dbReference type="Proteomes" id="UP001295444"/>
    </source>
</evidence>
<evidence type="ECO:0000313" key="1">
    <source>
        <dbReference type="EMBL" id="CAH2273954.1"/>
    </source>
</evidence>
<reference evidence="1" key="1">
    <citation type="submission" date="2022-03" db="EMBL/GenBank/DDBJ databases">
        <authorList>
            <person name="Alioto T."/>
            <person name="Alioto T."/>
            <person name="Gomez Garrido J."/>
        </authorList>
    </citation>
    <scope>NUCLEOTIDE SEQUENCE</scope>
</reference>
<name>A0AAD1RLE9_PELCU</name>
<organism evidence="1 2">
    <name type="scientific">Pelobates cultripes</name>
    <name type="common">Western spadefoot toad</name>
    <dbReference type="NCBI Taxonomy" id="61616"/>
    <lineage>
        <taxon>Eukaryota</taxon>
        <taxon>Metazoa</taxon>
        <taxon>Chordata</taxon>
        <taxon>Craniata</taxon>
        <taxon>Vertebrata</taxon>
        <taxon>Euteleostomi</taxon>
        <taxon>Amphibia</taxon>
        <taxon>Batrachia</taxon>
        <taxon>Anura</taxon>
        <taxon>Pelobatoidea</taxon>
        <taxon>Pelobatidae</taxon>
        <taxon>Pelobates</taxon>
    </lineage>
</organism>
<accession>A0AAD1RLE9</accession>
<dbReference type="AlphaFoldDB" id="A0AAD1RLE9"/>
<dbReference type="Proteomes" id="UP001295444">
    <property type="component" value="Chromosome 03"/>
</dbReference>
<protein>
    <submittedName>
        <fullName evidence="1">Uncharacterized protein</fullName>
    </submittedName>
</protein>
<dbReference type="EMBL" id="OW240914">
    <property type="protein sequence ID" value="CAH2273954.1"/>
    <property type="molecule type" value="Genomic_DNA"/>
</dbReference>
<keyword evidence="2" id="KW-1185">Reference proteome</keyword>
<sequence>MITAPVFQDCKKLAAYHLPPSLGIEEWRSPPQILYLRVDITNATTPDLLPKMGRRSQKPLPGTLCNSRDIGSLLQRQAQSKMAAQDAYTAITELQAHTQEKAPSQPKLPGCKQTPPIYPDFSTLASKQDMKTLLADFRQTLEADTAVIQTDLQMVTDRVCATEENIIVVKQAVSTMRDSQVQKAQQAFSIQHSMLDA</sequence>
<proteinExistence type="predicted"/>